<organism evidence="2 7">
    <name type="scientific">Phytophthora rubi</name>
    <dbReference type="NCBI Taxonomy" id="129364"/>
    <lineage>
        <taxon>Eukaryota</taxon>
        <taxon>Sar</taxon>
        <taxon>Stramenopiles</taxon>
        <taxon>Oomycota</taxon>
        <taxon>Peronosporomycetes</taxon>
        <taxon>Peronosporales</taxon>
        <taxon>Peronosporaceae</taxon>
        <taxon>Phytophthora</taxon>
    </lineage>
</organism>
<evidence type="ECO:0000313" key="2">
    <source>
        <dbReference type="EMBL" id="KAE8983248.1"/>
    </source>
</evidence>
<dbReference type="EMBL" id="QXFT01000201">
    <property type="protein sequence ID" value="KAE9351126.1"/>
    <property type="molecule type" value="Genomic_DNA"/>
</dbReference>
<reference evidence="5 7" key="1">
    <citation type="submission" date="2018-09" db="EMBL/GenBank/DDBJ databases">
        <title>Genomic investigation of the strawberry pathogen Phytophthora fragariae indicates pathogenicity is determined by transcriptional variation in three key races.</title>
        <authorList>
            <person name="Adams T.M."/>
            <person name="Armitage A.D."/>
            <person name="Sobczyk M.K."/>
            <person name="Bates H.J."/>
            <person name="Dunwell J.M."/>
            <person name="Nellist C.F."/>
            <person name="Harrison R.J."/>
        </authorList>
    </citation>
    <scope>NUCLEOTIDE SEQUENCE [LARGE SCALE GENOMIC DNA]</scope>
    <source>
        <strain evidence="3 5">SCRP249</strain>
        <strain evidence="2 7">SCRP324</strain>
        <strain evidence="4 6">SCRP333</strain>
    </source>
</reference>
<dbReference type="AlphaFoldDB" id="A0A6A3IR93"/>
<accession>A0A6A3IR93</accession>
<name>A0A6A3IR93_9STRA</name>
<evidence type="ECO:0000313" key="5">
    <source>
        <dbReference type="Proteomes" id="UP000429607"/>
    </source>
</evidence>
<evidence type="ECO:0000313" key="4">
    <source>
        <dbReference type="EMBL" id="KAE9351126.1"/>
    </source>
</evidence>
<evidence type="ECO:0000313" key="6">
    <source>
        <dbReference type="Proteomes" id="UP000434957"/>
    </source>
</evidence>
<dbReference type="Proteomes" id="UP000429607">
    <property type="component" value="Unassembled WGS sequence"/>
</dbReference>
<keyword evidence="6" id="KW-1185">Reference proteome</keyword>
<dbReference type="EMBL" id="QXFU01002644">
    <property type="protein sequence ID" value="KAE8983248.1"/>
    <property type="molecule type" value="Genomic_DNA"/>
</dbReference>
<dbReference type="EMBL" id="QXFV01002652">
    <property type="protein sequence ID" value="KAE8984982.1"/>
    <property type="molecule type" value="Genomic_DNA"/>
</dbReference>
<feature type="region of interest" description="Disordered" evidence="1">
    <location>
        <begin position="1"/>
        <end position="32"/>
    </location>
</feature>
<dbReference type="Proteomes" id="UP000434957">
    <property type="component" value="Unassembled WGS sequence"/>
</dbReference>
<dbReference type="Proteomes" id="UP000435112">
    <property type="component" value="Unassembled WGS sequence"/>
</dbReference>
<evidence type="ECO:0000313" key="7">
    <source>
        <dbReference type="Proteomes" id="UP000435112"/>
    </source>
</evidence>
<proteinExistence type="predicted"/>
<evidence type="ECO:0000256" key="1">
    <source>
        <dbReference type="SAM" id="MobiDB-lite"/>
    </source>
</evidence>
<comment type="caution">
    <text evidence="2">The sequence shown here is derived from an EMBL/GenBank/DDBJ whole genome shotgun (WGS) entry which is preliminary data.</text>
</comment>
<protein>
    <submittedName>
        <fullName evidence="2">Uncharacterized protein</fullName>
    </submittedName>
</protein>
<gene>
    <name evidence="3" type="ORF">PR001_g23022</name>
    <name evidence="2" type="ORF">PR002_g23307</name>
    <name evidence="4" type="ORF">PR003_g5030</name>
</gene>
<sequence>MGDGVADNGATGSPQRRFQHTAGANARAGELGGATELQTDRMLFLKQAARESTLLLAVALVAREGRVQEGG</sequence>
<evidence type="ECO:0000313" key="3">
    <source>
        <dbReference type="EMBL" id="KAE8984982.1"/>
    </source>
</evidence>